<proteinExistence type="predicted"/>
<dbReference type="EMBL" id="CP048620">
    <property type="protein sequence ID" value="QPJ66510.1"/>
    <property type="molecule type" value="Genomic_DNA"/>
</dbReference>
<evidence type="ECO:0000256" key="3">
    <source>
        <dbReference type="ARBA" id="ARBA00022618"/>
    </source>
</evidence>
<dbReference type="NCBIfam" id="TIGR03544">
    <property type="entry name" value="DivI1A_domain"/>
    <property type="match status" value="1"/>
</dbReference>
<keyword evidence="5" id="KW-0131">Cell cycle</keyword>
<dbReference type="PANTHER" id="PTHR35794">
    <property type="entry name" value="CELL DIVISION PROTEIN DIVIVA"/>
    <property type="match status" value="1"/>
</dbReference>
<evidence type="ECO:0000256" key="1">
    <source>
        <dbReference type="ARBA" id="ARBA00004496"/>
    </source>
</evidence>
<protein>
    <submittedName>
        <fullName evidence="7">DivIVA domain-containing protein</fullName>
    </submittedName>
</protein>
<evidence type="ECO:0000313" key="7">
    <source>
        <dbReference type="EMBL" id="QPJ66510.1"/>
    </source>
</evidence>
<dbReference type="AlphaFoldDB" id="A0A7T0G4K3"/>
<dbReference type="Gene3D" id="6.10.250.660">
    <property type="match status" value="1"/>
</dbReference>
<evidence type="ECO:0000256" key="6">
    <source>
        <dbReference type="SAM" id="MobiDB-lite"/>
    </source>
</evidence>
<dbReference type="Proteomes" id="UP000594464">
    <property type="component" value="Chromosome"/>
</dbReference>
<feature type="region of interest" description="Disordered" evidence="6">
    <location>
        <begin position="144"/>
        <end position="168"/>
    </location>
</feature>
<evidence type="ECO:0000256" key="5">
    <source>
        <dbReference type="ARBA" id="ARBA00023306"/>
    </source>
</evidence>
<keyword evidence="2" id="KW-0963">Cytoplasm</keyword>
<keyword evidence="4" id="KW-0175">Coiled coil</keyword>
<comment type="subcellular location">
    <subcellularLocation>
        <location evidence="1">Cytoplasm</location>
    </subcellularLocation>
</comment>
<evidence type="ECO:0000256" key="2">
    <source>
        <dbReference type="ARBA" id="ARBA00022490"/>
    </source>
</evidence>
<keyword evidence="3" id="KW-0132">Cell division</keyword>
<dbReference type="GO" id="GO:0051301">
    <property type="term" value="P:cell division"/>
    <property type="evidence" value="ECO:0007669"/>
    <property type="project" value="UniProtKB-KW"/>
</dbReference>
<gene>
    <name evidence="7" type="ORF">G3M78_14325</name>
</gene>
<accession>A0A7T0G4K3</accession>
<dbReference type="InterPro" id="IPR007793">
    <property type="entry name" value="DivIVA_fam"/>
</dbReference>
<dbReference type="KEGG" id="nva:G3M78_14325"/>
<sequence>MRLNHLDILEQCFRDKFRGYNKQEVDTFLHMVSEDFKEMEEELEDLRRKTKSSDTIKDQVAELRNELEEKNRVIETLQRSAGEDKGATSQITPEILKDKAKRVVQAARERAEQHRKKAEEELETLRSEIRKLKTEKQTVMETIKQAARSHLDQMKNQPSKTGHDADNQ</sequence>
<evidence type="ECO:0000256" key="4">
    <source>
        <dbReference type="ARBA" id="ARBA00023054"/>
    </source>
</evidence>
<name>A0A7T0G4K3_9BACT</name>
<dbReference type="GO" id="GO:0005737">
    <property type="term" value="C:cytoplasm"/>
    <property type="evidence" value="ECO:0007669"/>
    <property type="project" value="UniProtKB-SubCell"/>
</dbReference>
<evidence type="ECO:0000313" key="8">
    <source>
        <dbReference type="Proteomes" id="UP000594464"/>
    </source>
</evidence>
<reference evidence="8" key="1">
    <citation type="submission" date="2020-02" db="EMBL/GenBank/DDBJ databases">
        <title>Genomic and physiological characterization of two novel Nitrospinaceae genera.</title>
        <authorList>
            <person name="Mueller A.J."/>
            <person name="Jung M.-Y."/>
            <person name="Strachan C.R."/>
            <person name="Herbold C.W."/>
            <person name="Kirkegaard R.H."/>
            <person name="Daims H."/>
        </authorList>
    </citation>
    <scope>NUCLEOTIDE SEQUENCE [LARGE SCALE GENOMIC DNA]</scope>
</reference>
<dbReference type="Pfam" id="PF05103">
    <property type="entry name" value="DivIVA"/>
    <property type="match status" value="1"/>
</dbReference>
<dbReference type="InterPro" id="IPR019933">
    <property type="entry name" value="DivIVA_domain"/>
</dbReference>
<organism evidence="7 8">
    <name type="scientific">Candidatus Nitrohelix vancouverensis</name>
    <dbReference type="NCBI Taxonomy" id="2705534"/>
    <lineage>
        <taxon>Bacteria</taxon>
        <taxon>Pseudomonadati</taxon>
        <taxon>Nitrospinota/Tectimicrobiota group</taxon>
        <taxon>Nitrospinota</taxon>
        <taxon>Nitrospinia</taxon>
        <taxon>Nitrospinales</taxon>
        <taxon>Nitrospinaceae</taxon>
        <taxon>Candidatus Nitrohelix</taxon>
    </lineage>
</organism>
<dbReference type="PANTHER" id="PTHR35794:SF1">
    <property type="entry name" value="CELL CYCLE PROTEIN GPSB"/>
    <property type="match status" value="1"/>
</dbReference>